<keyword evidence="2" id="KW-1133">Transmembrane helix</keyword>
<organism evidence="3 4">
    <name type="scientific">Cyanidioschyzon merolae (strain NIES-3377 / 10D)</name>
    <name type="common">Unicellular red alga</name>
    <dbReference type="NCBI Taxonomy" id="280699"/>
    <lineage>
        <taxon>Eukaryota</taxon>
        <taxon>Rhodophyta</taxon>
        <taxon>Bangiophyceae</taxon>
        <taxon>Cyanidiales</taxon>
        <taxon>Cyanidiaceae</taxon>
        <taxon>Cyanidioschyzon</taxon>
    </lineage>
</organism>
<reference evidence="3 4" key="1">
    <citation type="journal article" date="2004" name="Nature">
        <title>Genome sequence of the ultrasmall unicellular red alga Cyanidioschyzon merolae 10D.</title>
        <authorList>
            <person name="Matsuzaki M."/>
            <person name="Misumi O."/>
            <person name="Shin-i T."/>
            <person name="Maruyama S."/>
            <person name="Takahara M."/>
            <person name="Miyagishima S."/>
            <person name="Mori T."/>
            <person name="Nishida K."/>
            <person name="Yagisawa F."/>
            <person name="Nishida K."/>
            <person name="Yoshida Y."/>
            <person name="Nishimura Y."/>
            <person name="Nakao S."/>
            <person name="Kobayashi T."/>
            <person name="Momoyama Y."/>
            <person name="Higashiyama T."/>
            <person name="Minoda A."/>
            <person name="Sano M."/>
            <person name="Nomoto H."/>
            <person name="Oishi K."/>
            <person name="Hayashi H."/>
            <person name="Ohta F."/>
            <person name="Nishizaka S."/>
            <person name="Haga S."/>
            <person name="Miura S."/>
            <person name="Morishita T."/>
            <person name="Kabeya Y."/>
            <person name="Terasawa K."/>
            <person name="Suzuki Y."/>
            <person name="Ishii Y."/>
            <person name="Asakawa S."/>
            <person name="Takano H."/>
            <person name="Ohta N."/>
            <person name="Kuroiwa H."/>
            <person name="Tanaka K."/>
            <person name="Shimizu N."/>
            <person name="Sugano S."/>
            <person name="Sato N."/>
            <person name="Nozaki H."/>
            <person name="Ogasawara N."/>
            <person name="Kohara Y."/>
            <person name="Kuroiwa T."/>
        </authorList>
    </citation>
    <scope>NUCLEOTIDE SEQUENCE [LARGE SCALE GENOMIC DNA]</scope>
    <source>
        <strain evidence="3 4">10D</strain>
    </source>
</reference>
<dbReference type="STRING" id="280699.M1UXR8"/>
<dbReference type="GeneID" id="16998053"/>
<dbReference type="Proteomes" id="UP000007014">
    <property type="component" value="Chromosome 20"/>
</dbReference>
<reference evidence="3 4" key="2">
    <citation type="journal article" date="2007" name="BMC Biol.">
        <title>A 100%-complete sequence reveals unusually simple genomic features in the hot-spring red alga Cyanidioschyzon merolae.</title>
        <authorList>
            <person name="Nozaki H."/>
            <person name="Takano H."/>
            <person name="Misumi O."/>
            <person name="Terasawa K."/>
            <person name="Matsuzaki M."/>
            <person name="Maruyama S."/>
            <person name="Nishida K."/>
            <person name="Yagisawa F."/>
            <person name="Yoshida Y."/>
            <person name="Fujiwara T."/>
            <person name="Takio S."/>
            <person name="Tamura K."/>
            <person name="Chung S.J."/>
            <person name="Nakamura S."/>
            <person name="Kuroiwa H."/>
            <person name="Tanaka K."/>
            <person name="Sato N."/>
            <person name="Kuroiwa T."/>
        </authorList>
    </citation>
    <scope>NUCLEOTIDE SEQUENCE [LARGE SCALE GENOMIC DNA]</scope>
    <source>
        <strain evidence="3 4">10D</strain>
    </source>
</reference>
<dbReference type="AlphaFoldDB" id="M1UXR8"/>
<dbReference type="HOGENOM" id="CLU_343370_0_0_1"/>
<evidence type="ECO:0000256" key="2">
    <source>
        <dbReference type="SAM" id="Phobius"/>
    </source>
</evidence>
<gene>
    <name evidence="3" type="ORF">CYME_CMT338C</name>
</gene>
<keyword evidence="2" id="KW-0472">Membrane</keyword>
<protein>
    <recommendedName>
        <fullName evidence="5">Sphingomyelin phosphodiesterase 4</fullName>
    </recommendedName>
</protein>
<feature type="compositionally biased region" description="Low complexity" evidence="1">
    <location>
        <begin position="701"/>
        <end position="715"/>
    </location>
</feature>
<feature type="compositionally biased region" description="Low complexity" evidence="1">
    <location>
        <begin position="722"/>
        <end position="731"/>
    </location>
</feature>
<dbReference type="Gramene" id="CMT338CT">
    <property type="protein sequence ID" value="CMT338CT"/>
    <property type="gene ID" value="CMT338C"/>
</dbReference>
<evidence type="ECO:0000256" key="1">
    <source>
        <dbReference type="SAM" id="MobiDB-lite"/>
    </source>
</evidence>
<evidence type="ECO:0000313" key="3">
    <source>
        <dbReference type="EMBL" id="BAM83296.1"/>
    </source>
</evidence>
<dbReference type="OrthoDB" id="10584113at2759"/>
<keyword evidence="4" id="KW-1185">Reference proteome</keyword>
<evidence type="ECO:0000313" key="4">
    <source>
        <dbReference type="Proteomes" id="UP000007014"/>
    </source>
</evidence>
<evidence type="ECO:0008006" key="5">
    <source>
        <dbReference type="Google" id="ProtNLM"/>
    </source>
</evidence>
<accession>M1UXR8</accession>
<proteinExistence type="predicted"/>
<name>M1UXR8_CYAM1</name>
<dbReference type="EMBL" id="AP006502">
    <property type="protein sequence ID" value="BAM83296.1"/>
    <property type="molecule type" value="Genomic_DNA"/>
</dbReference>
<feature type="region of interest" description="Disordered" evidence="1">
    <location>
        <begin position="693"/>
        <end position="734"/>
    </location>
</feature>
<keyword evidence="2" id="KW-0812">Transmembrane</keyword>
<dbReference type="RefSeq" id="XP_005539332.1">
    <property type="nucleotide sequence ID" value="XM_005539275.1"/>
</dbReference>
<feature type="transmembrane region" description="Helical" evidence="2">
    <location>
        <begin position="798"/>
        <end position="820"/>
    </location>
</feature>
<dbReference type="KEGG" id="cme:CYME_CMT338C"/>
<sequence length="825" mass="93101">MDRNVQASFQLDDLWLTLQPGGASESVFRRVEFVFQAVLEGRESFRGVGLRLPELIDCIFGFQDRSRGSWSETVSGWLPDCERRAARPGDADALVSLLEPRGPLFQTLLCHDERYTYDFPLQNLPQPLLDEIAAVLSGEDANVRAAVAASPHPDRKPENLPTGEYSPLAYYLSAHVTDPTHDTVRIGAARYYLLCFLAYPVYARHPTVNERFTSAWDTSARQHIYERVLLAFLQEFASLQQLLHQHVSFERSAATTLSVADLFVHAWVAFWFHWNGELWPWNGWHDAVANDWGQMQLARYRERHSVPSLLTMKCQRLAMMHVMGVFETHADQVERWSGCQHIINQDRVPVRHSEPFAGESSASRDTGVPRKIPSAGTPSLQVYLNIPLGLQHVDASWRAWHPNQLGSSGAAQRTNPLLRFLLIVFCRYFCRTIPRMQQMCIDLDASTNVAFLKTISAWLFPWDQATELSALLEKARDQRGRRVALLHGLALLHTPFVEEPRKSSQYKTSCWRRVLALHFPLYVRLLVDMLNILVRSRCLLQSPGALEFYLDLHRSAQCRDWLADLQKIAHSTRAVESRQQPCIEAWSEFQHSRCSPNLSELAGLDCDAFRQTLRELRLQLERRLHSSWNTSAVFLSRLARDRAAHLVEPWIQLVEPAEFPGSPKARDPLSNASVQALDDTDSLGVIHRRLPALSPDRSVTSPGGAPQHSAAAAGAREPTTPPSMSTSASSRTDSEMLPLGAQIALGRKKCSNLDIVPRGDAWRWPKQSNEFGPALVLARRLALKLEQLTGVSWNLRFLASYVVIGYLAVGLTLSLLWLMVVSGIF</sequence>